<gene>
    <name evidence="6" type="ORF">B1B05_17195</name>
    <name evidence="7" type="ORF">SAMN05443094_11135</name>
</gene>
<proteinExistence type="predicted"/>
<keyword evidence="4" id="KW-0408">Iron</keyword>
<dbReference type="EMBL" id="MWSK01000011">
    <property type="protein sequence ID" value="OXS74210.1"/>
    <property type="molecule type" value="Genomic_DNA"/>
</dbReference>
<dbReference type="GO" id="GO:0051539">
    <property type="term" value="F:4 iron, 4 sulfur cluster binding"/>
    <property type="evidence" value="ECO:0007669"/>
    <property type="project" value="UniProtKB-KW"/>
</dbReference>
<dbReference type="SUPFAM" id="SSF51905">
    <property type="entry name" value="FAD/NAD(P)-binding domain"/>
    <property type="match status" value="1"/>
</dbReference>
<dbReference type="Pfam" id="PF12831">
    <property type="entry name" value="FAD_oxidored"/>
    <property type="match status" value="1"/>
</dbReference>
<dbReference type="EMBL" id="FTLX01000011">
    <property type="protein sequence ID" value="SIR57737.1"/>
    <property type="molecule type" value="Genomic_DNA"/>
</dbReference>
<dbReference type="OrthoDB" id="9777740at2"/>
<evidence type="ECO:0000313" key="6">
    <source>
        <dbReference type="EMBL" id="OXS74210.1"/>
    </source>
</evidence>
<evidence type="ECO:0000256" key="5">
    <source>
        <dbReference type="ARBA" id="ARBA00023014"/>
    </source>
</evidence>
<dbReference type="InterPro" id="IPR008979">
    <property type="entry name" value="Galactose-bd-like_sf"/>
</dbReference>
<evidence type="ECO:0000256" key="3">
    <source>
        <dbReference type="ARBA" id="ARBA00023002"/>
    </source>
</evidence>
<dbReference type="Gene3D" id="3.50.50.60">
    <property type="entry name" value="FAD/NAD(P)-binding domain"/>
    <property type="match status" value="1"/>
</dbReference>
<dbReference type="InterPro" id="IPR036188">
    <property type="entry name" value="FAD/NAD-bd_sf"/>
</dbReference>
<dbReference type="Proteomes" id="UP000215545">
    <property type="component" value="Unassembled WGS sequence"/>
</dbReference>
<evidence type="ECO:0000313" key="8">
    <source>
        <dbReference type="Proteomes" id="UP000186385"/>
    </source>
</evidence>
<keyword evidence="1" id="KW-0004">4Fe-4S</keyword>
<keyword evidence="5" id="KW-0411">Iron-sulfur</keyword>
<dbReference type="SUPFAM" id="SSF49785">
    <property type="entry name" value="Galactose-binding domain-like"/>
    <property type="match status" value="1"/>
</dbReference>
<keyword evidence="2" id="KW-0479">Metal-binding</keyword>
<name>A0A1N7C2D8_9BACI</name>
<dbReference type="STRING" id="1017273.SAMN05443094_11135"/>
<evidence type="ECO:0000256" key="4">
    <source>
        <dbReference type="ARBA" id="ARBA00023004"/>
    </source>
</evidence>
<dbReference type="Proteomes" id="UP000186385">
    <property type="component" value="Unassembled WGS sequence"/>
</dbReference>
<dbReference type="GO" id="GO:0046872">
    <property type="term" value="F:metal ion binding"/>
    <property type="evidence" value="ECO:0007669"/>
    <property type="project" value="UniProtKB-KW"/>
</dbReference>
<evidence type="ECO:0000313" key="9">
    <source>
        <dbReference type="Proteomes" id="UP000215545"/>
    </source>
</evidence>
<keyword evidence="3" id="KW-0560">Oxidoreductase</keyword>
<dbReference type="InterPro" id="IPR039650">
    <property type="entry name" value="HdrA-like"/>
</dbReference>
<evidence type="ECO:0000256" key="1">
    <source>
        <dbReference type="ARBA" id="ARBA00022485"/>
    </source>
</evidence>
<dbReference type="GO" id="GO:0016491">
    <property type="term" value="F:oxidoreductase activity"/>
    <property type="evidence" value="ECO:0007669"/>
    <property type="project" value="UniProtKB-KW"/>
</dbReference>
<reference evidence="6" key="3">
    <citation type="submission" date="2017-03" db="EMBL/GenBank/DDBJ databases">
        <authorList>
            <person name="Dastager S.G."/>
            <person name="Neurgaonkar P.S."/>
            <person name="Dharne M.S."/>
        </authorList>
    </citation>
    <scope>NUCLEOTIDE SEQUENCE</scope>
    <source>
        <strain evidence="6">DSM 25145</strain>
    </source>
</reference>
<reference evidence="7 8" key="1">
    <citation type="submission" date="2017-01" db="EMBL/GenBank/DDBJ databases">
        <authorList>
            <person name="Mah S.A."/>
            <person name="Swanson W.J."/>
            <person name="Moy G.W."/>
            <person name="Vacquier V.D."/>
        </authorList>
    </citation>
    <scope>NUCLEOTIDE SEQUENCE [LARGE SCALE GENOMIC DNA]</scope>
    <source>
        <strain evidence="7 8">NIO-1016</strain>
    </source>
</reference>
<reference evidence="9" key="2">
    <citation type="submission" date="2017-03" db="EMBL/GenBank/DDBJ databases">
        <title>Bacillus sp. V-88(T) DSM27956, whole genome shotgun sequencing project.</title>
        <authorList>
            <person name="Dastager S.G."/>
            <person name="Neurgaonkar P.S."/>
            <person name="Dharne M.S."/>
        </authorList>
    </citation>
    <scope>NUCLEOTIDE SEQUENCE [LARGE SCALE GENOMIC DNA]</scope>
    <source>
        <strain evidence="9">DSM 25145</strain>
    </source>
</reference>
<evidence type="ECO:0000313" key="7">
    <source>
        <dbReference type="EMBL" id="SIR57737.1"/>
    </source>
</evidence>
<dbReference type="AlphaFoldDB" id="A0A1N7C2D8"/>
<dbReference type="PANTHER" id="PTHR43498:SF1">
    <property type="entry name" value="COB--COM HETERODISULFIDE REDUCTASE IRON-SULFUR SUBUNIT A"/>
    <property type="match status" value="1"/>
</dbReference>
<keyword evidence="9" id="KW-1185">Reference proteome</keyword>
<sequence length="775" mass="87389">MKVRTEKFDVVVCGGGLAGFCAAVAAARNGSKTAIVQDRPVFGGNSSSEVRVTTHGSAAFHSYARETGIISELLIEERARNHEEINENGWTNSVWDMTMYDMAMSTPNLEVFLNTTVQKVNKLNERTVDSIVCHILNAEVELTLQGKVFIDCTGDGIVADQAGCEWRIGEESYDEFKEPHAPKEASMNVMGSSLHFKAIDMGKPVPYEAPDWINHYEDASFFYKHGRPLETTGFKENDRYRGGYWWIEIGIPWDTIHENEDIRHELTRHTLGVWDWIKNKDPELKEIAKNYALEWIGQVPGKRESRRIMGRYLMTEHDPLTKKDFKDEVAFGGWNVDLHTPGGLLAPSSEPAAMEGYKVVSDFQRKTLCGPYAIPLNMMISKDVDNLMMAGRNVSATHAALGTVRVMGTTAIMGQGVGTAAAIAINQGLTLPEVADQQIDIIKQQLLRDGCFLLNTKNNDPKDLALKAKIKGSSEASCTGVGPNTIGVHKGLMFWKTQHQTAKSDKLTERRGQWIAVGTKPIDKVGVYLTNNSNEVQHVVSKILKVDDIWDYSYEGSKELAETTLEIAPGESQWVQWEVNLNQSNGLPNNGYIRLDLLKNDDVEWHRAGKIEPGQVCGFDIGDRMRRYDHGISMSYSVSPAQNCYSPENIISGYTRPYRHTNLWRSDENSLEVPWIELSWDVAVNISQVELTFPGNILREYHAYESFYRDSQCAKDYSVEAMIDGEWKELFKVQGNYQRQRKHQLKENIQTDRLRLTIHSTHGDPSAAVYELRCY</sequence>
<evidence type="ECO:0000256" key="2">
    <source>
        <dbReference type="ARBA" id="ARBA00022723"/>
    </source>
</evidence>
<accession>A0A1N7C2D8</accession>
<dbReference type="PANTHER" id="PTHR43498">
    <property type="entry name" value="FERREDOXIN:COB-COM HETERODISULFIDE REDUCTASE SUBUNIT A"/>
    <property type="match status" value="1"/>
</dbReference>
<organism evidence="7 8">
    <name type="scientific">Domibacillus enclensis</name>
    <dbReference type="NCBI Taxonomy" id="1017273"/>
    <lineage>
        <taxon>Bacteria</taxon>
        <taxon>Bacillati</taxon>
        <taxon>Bacillota</taxon>
        <taxon>Bacilli</taxon>
        <taxon>Bacillales</taxon>
        <taxon>Bacillaceae</taxon>
        <taxon>Domibacillus</taxon>
    </lineage>
</organism>
<dbReference type="Gene3D" id="2.60.120.260">
    <property type="entry name" value="Galactose-binding domain-like"/>
    <property type="match status" value="1"/>
</dbReference>
<protein>
    <submittedName>
        <fullName evidence="7">FAD dependent oxidoreductase</fullName>
    </submittedName>
</protein>